<evidence type="ECO:0000313" key="7">
    <source>
        <dbReference type="Proteomes" id="UP000013251"/>
    </source>
</evidence>
<evidence type="ECO:0008006" key="8">
    <source>
        <dbReference type="Google" id="ProtNLM"/>
    </source>
</evidence>
<organism evidence="6 7">
    <name type="scientific">Acinetobacter bereziniae LMG 1003 = CIP 70.12</name>
    <dbReference type="NCBI Taxonomy" id="981324"/>
    <lineage>
        <taxon>Bacteria</taxon>
        <taxon>Pseudomonadati</taxon>
        <taxon>Pseudomonadota</taxon>
        <taxon>Gammaproteobacteria</taxon>
        <taxon>Moraxellales</taxon>
        <taxon>Moraxellaceae</taxon>
        <taxon>Acinetobacter</taxon>
    </lineage>
</organism>
<dbReference type="RefSeq" id="WP_005032924.1">
    <property type="nucleotide sequence ID" value="NZ_KB849756.1"/>
</dbReference>
<feature type="domain" description="Bacterial Ig" evidence="3">
    <location>
        <begin position="479"/>
        <end position="557"/>
    </location>
</feature>
<feature type="non-terminal residue" evidence="6">
    <location>
        <position position="761"/>
    </location>
</feature>
<feature type="domain" description="Bacterial Ig-like" evidence="4">
    <location>
        <begin position="640"/>
        <end position="733"/>
    </location>
</feature>
<evidence type="ECO:0000313" key="6">
    <source>
        <dbReference type="EMBL" id="ENV91843.1"/>
    </source>
</evidence>
<dbReference type="AlphaFoldDB" id="N9EGH3"/>
<comment type="caution">
    <text evidence="6">The sequence shown here is derived from an EMBL/GenBank/DDBJ whole genome shotgun (WGS) entry which is preliminary data.</text>
</comment>
<sequence length="761" mass="76225">MLNIQIVSKETHQVLDLKGSTDVKLVENSVVIINVKKEDIASTERVGNALVILLKSGEKISIENFFATHSDNDIVLKDDQNKLFLLELNQTQDVLETVNYISINDIEPLLYHDVNIEILPWVIGGALGIGAIAAIANNDSSSDKKNGDVTPPNQPLVHSTNGRLITGTAEAGSTVNITDSSGKVIGTTTAGADGKFTFTPTTPIPDDTALKVTAVDASGNVSPPAQVIVDSTAPAQPIVNPTDGSPITGTAEAGSTVNITDSAGKVIGTTTAGPDGKFTFTPTTPIPDGTALKVTAVDASGNVSPPAQVIVDSTAPAQPIVNPTDGSPITGTAEAGSTVNITDSSGKVIGTTTAGPDGKFTFTPTTPIPDGTALKVTAVDASGNVSPPAQVIVDSTAPAQPIVDPTDGSPITGTAEAGSTVNITDSSGKVIGTTTAGPDGKFTFTPTTPIPDGTALKVTAVDASGNVSPPAQVIVDSTAPAQPIVNPTDGSPITGTAEAGSTVNITDSSGKVIGTTTAEPDGKFTFTPTTPIPDGTALKVTAVDASGNVSPPAQVIVDSTAPAQPIVDPTDGSPITGTAEAGSTVNITDSSGKVIGTTTAGSDGKFTFTPTTPIPDGTALKVTAVDASGNVSPPAVVIVDSTAPTVIISMSDTILTIGESALVTFSFSEIVKNFGNDDILVSNGTLSPVSSNDGGLTWTAIFTPNANFLASNNKISVIAGSFTDITGNVGIGGVGPNFAINTTTAPTAPVVNVTGNPDGSV</sequence>
<dbReference type="HOGENOM" id="CLU_004363_3_1_6"/>
<feature type="domain" description="Bacterial Ig" evidence="3">
    <location>
        <begin position="397"/>
        <end position="475"/>
    </location>
</feature>
<feature type="domain" description="Bacterial Ig" evidence="3">
    <location>
        <begin position="156"/>
        <end position="229"/>
    </location>
</feature>
<dbReference type="Pfam" id="PF17936">
    <property type="entry name" value="Big_6"/>
    <property type="match status" value="6"/>
</dbReference>
<dbReference type="Gene3D" id="2.60.40.10">
    <property type="entry name" value="Immunoglobulins"/>
    <property type="match status" value="6"/>
</dbReference>
<feature type="domain" description="Bacterial Ig" evidence="3">
    <location>
        <begin position="561"/>
        <end position="639"/>
    </location>
</feature>
<feature type="domain" description="Biofilm-associated protein BapA-like prefix-like" evidence="5">
    <location>
        <begin position="1"/>
        <end position="121"/>
    </location>
</feature>
<reference evidence="6 7" key="1">
    <citation type="submission" date="2013-02" db="EMBL/GenBank/DDBJ databases">
        <title>The Genome Sequence of Acinetobacter bereziniae CIP 70.12.</title>
        <authorList>
            <consortium name="The Broad Institute Genome Sequencing Platform"/>
            <consortium name="The Broad Institute Genome Sequencing Center for Infectious Disease"/>
            <person name="Cerqueira G."/>
            <person name="Feldgarden M."/>
            <person name="Courvalin P."/>
            <person name="Perichon B."/>
            <person name="Grillot-Courvalin C."/>
            <person name="Clermont D."/>
            <person name="Rocha E."/>
            <person name="Yoon E.-J."/>
            <person name="Nemec A."/>
            <person name="Walker B."/>
            <person name="Young S.K."/>
            <person name="Zeng Q."/>
            <person name="Gargeya S."/>
            <person name="Fitzgerald M."/>
            <person name="Haas B."/>
            <person name="Abouelleil A."/>
            <person name="Alvarado L."/>
            <person name="Arachchi H.M."/>
            <person name="Berlin A.M."/>
            <person name="Chapman S.B."/>
            <person name="Dewar J."/>
            <person name="Goldberg J."/>
            <person name="Griggs A."/>
            <person name="Gujja S."/>
            <person name="Hansen M."/>
            <person name="Howarth C."/>
            <person name="Imamovic A."/>
            <person name="Larimer J."/>
            <person name="McCowan C."/>
            <person name="Murphy C."/>
            <person name="Neiman D."/>
            <person name="Pearson M."/>
            <person name="Priest M."/>
            <person name="Roberts A."/>
            <person name="Saif S."/>
            <person name="Shea T."/>
            <person name="Sisk P."/>
            <person name="Sykes S."/>
            <person name="Wortman J."/>
            <person name="Nusbaum C."/>
            <person name="Birren B."/>
        </authorList>
    </citation>
    <scope>NUCLEOTIDE SEQUENCE [LARGE SCALE GENOMIC DNA]</scope>
    <source>
        <strain evidence="6 7">CIP 70.12</strain>
    </source>
</reference>
<dbReference type="InterPro" id="IPR041498">
    <property type="entry name" value="Big_6"/>
</dbReference>
<dbReference type="InterPro" id="IPR048051">
    <property type="entry name" value="BapA-like_prefix-like"/>
</dbReference>
<dbReference type="PANTHER" id="PTHR23303">
    <property type="entry name" value="CARBOXYPEPTIDASE REGULATORY REGION-CONTAINING"/>
    <property type="match status" value="1"/>
</dbReference>
<feature type="region of interest" description="Disordered" evidence="2">
    <location>
        <begin position="140"/>
        <end position="161"/>
    </location>
</feature>
<name>N9EGH3_ACIBZ</name>
<dbReference type="Pfam" id="PF19078">
    <property type="entry name" value="Big_12"/>
    <property type="match status" value="1"/>
</dbReference>
<dbReference type="NCBIfam" id="NF033677">
    <property type="entry name" value="biofilm_BapA_N"/>
    <property type="match status" value="1"/>
</dbReference>
<dbReference type="Proteomes" id="UP000013251">
    <property type="component" value="Unassembled WGS sequence"/>
</dbReference>
<evidence type="ECO:0000259" key="5">
    <source>
        <dbReference type="Pfam" id="PF22783"/>
    </source>
</evidence>
<evidence type="ECO:0000259" key="4">
    <source>
        <dbReference type="Pfam" id="PF19078"/>
    </source>
</evidence>
<evidence type="ECO:0000259" key="3">
    <source>
        <dbReference type="Pfam" id="PF17936"/>
    </source>
</evidence>
<dbReference type="InterPro" id="IPR013783">
    <property type="entry name" value="Ig-like_fold"/>
</dbReference>
<dbReference type="InterPro" id="IPR051417">
    <property type="entry name" value="SDr/BOS_complex"/>
</dbReference>
<feature type="domain" description="Bacterial Ig" evidence="3">
    <location>
        <begin position="315"/>
        <end position="393"/>
    </location>
</feature>
<dbReference type="Pfam" id="PF22783">
    <property type="entry name" value="BapA_N"/>
    <property type="match status" value="1"/>
</dbReference>
<accession>N9EGH3</accession>
<keyword evidence="7" id="KW-1185">Reference proteome</keyword>
<dbReference type="EMBL" id="APQG01000037">
    <property type="protein sequence ID" value="ENV91843.1"/>
    <property type="molecule type" value="Genomic_DNA"/>
</dbReference>
<feature type="domain" description="Bacterial Ig" evidence="3">
    <location>
        <begin position="233"/>
        <end position="311"/>
    </location>
</feature>
<dbReference type="InterPro" id="IPR044048">
    <property type="entry name" value="Big_12"/>
</dbReference>
<gene>
    <name evidence="6" type="ORF">F938_02974</name>
</gene>
<proteinExistence type="predicted"/>
<keyword evidence="1" id="KW-0732">Signal</keyword>
<evidence type="ECO:0000256" key="1">
    <source>
        <dbReference type="ARBA" id="ARBA00022729"/>
    </source>
</evidence>
<dbReference type="PANTHER" id="PTHR23303:SF15">
    <property type="entry name" value="COLOSSIN-A"/>
    <property type="match status" value="1"/>
</dbReference>
<evidence type="ECO:0000256" key="2">
    <source>
        <dbReference type="SAM" id="MobiDB-lite"/>
    </source>
</evidence>
<protein>
    <recommendedName>
        <fullName evidence="8">BapA prefix-like domain-containing protein</fullName>
    </recommendedName>
</protein>